<organism evidence="1 2">
    <name type="scientific">Paenibacillus flagellatus</name>
    <dbReference type="NCBI Taxonomy" id="2211139"/>
    <lineage>
        <taxon>Bacteria</taxon>
        <taxon>Bacillati</taxon>
        <taxon>Bacillota</taxon>
        <taxon>Bacilli</taxon>
        <taxon>Bacillales</taxon>
        <taxon>Paenibacillaceae</taxon>
        <taxon>Paenibacillus</taxon>
    </lineage>
</organism>
<dbReference type="Proteomes" id="UP000247476">
    <property type="component" value="Unassembled WGS sequence"/>
</dbReference>
<evidence type="ECO:0000313" key="2">
    <source>
        <dbReference type="Proteomes" id="UP000247476"/>
    </source>
</evidence>
<proteinExistence type="predicted"/>
<protein>
    <submittedName>
        <fullName evidence="1">Uncharacterized protein</fullName>
    </submittedName>
</protein>
<gene>
    <name evidence="1" type="ORF">DLM86_31495</name>
</gene>
<dbReference type="RefSeq" id="WP_110844194.1">
    <property type="nucleotide sequence ID" value="NZ_QJVJ01000029.1"/>
</dbReference>
<dbReference type="EMBL" id="QJVJ01000029">
    <property type="protein sequence ID" value="PYI49949.1"/>
    <property type="molecule type" value="Genomic_DNA"/>
</dbReference>
<reference evidence="1 2" key="1">
    <citation type="submission" date="2018-05" db="EMBL/GenBank/DDBJ databases">
        <title>Paenibacillus flagellatus sp. nov., isolated from selenium mineral soil.</title>
        <authorList>
            <person name="Dai X."/>
        </authorList>
    </citation>
    <scope>NUCLEOTIDE SEQUENCE [LARGE SCALE GENOMIC DNA]</scope>
    <source>
        <strain evidence="1 2">DXL2</strain>
    </source>
</reference>
<accession>A0A2V5JTW9</accession>
<evidence type="ECO:0000313" key="1">
    <source>
        <dbReference type="EMBL" id="PYI49949.1"/>
    </source>
</evidence>
<name>A0A2V5JTW9_9BACL</name>
<comment type="caution">
    <text evidence="1">The sequence shown here is derived from an EMBL/GenBank/DDBJ whole genome shotgun (WGS) entry which is preliminary data.</text>
</comment>
<sequence>MGKSLEDIRNDIAQRDTKAQHIIDLLKAGYAKTSGQVVNEVEERWKIQQADIRRRIDAGERVSATELLMDGYFKVDEAGKAKESRGE</sequence>
<keyword evidence="2" id="KW-1185">Reference proteome</keyword>
<dbReference type="AlphaFoldDB" id="A0A2V5JTW9"/>